<organism evidence="1 2">
    <name type="scientific">Hemibagrus wyckioides</name>
    <dbReference type="NCBI Taxonomy" id="337641"/>
    <lineage>
        <taxon>Eukaryota</taxon>
        <taxon>Metazoa</taxon>
        <taxon>Chordata</taxon>
        <taxon>Craniata</taxon>
        <taxon>Vertebrata</taxon>
        <taxon>Euteleostomi</taxon>
        <taxon>Actinopterygii</taxon>
        <taxon>Neopterygii</taxon>
        <taxon>Teleostei</taxon>
        <taxon>Ostariophysi</taxon>
        <taxon>Siluriformes</taxon>
        <taxon>Bagridae</taxon>
        <taxon>Hemibagrus</taxon>
    </lineage>
</organism>
<name>A0A9D3NE72_9TELE</name>
<proteinExistence type="predicted"/>
<dbReference type="Proteomes" id="UP000824219">
    <property type="component" value="Linkage Group LG19"/>
</dbReference>
<comment type="caution">
    <text evidence="1">The sequence shown here is derived from an EMBL/GenBank/DDBJ whole genome shotgun (WGS) entry which is preliminary data.</text>
</comment>
<reference evidence="1 2" key="1">
    <citation type="submission" date="2021-06" db="EMBL/GenBank/DDBJ databases">
        <title>Chromosome-level genome assembly of the red-tail catfish (Hemibagrus wyckioides).</title>
        <authorList>
            <person name="Shao F."/>
        </authorList>
    </citation>
    <scope>NUCLEOTIDE SEQUENCE [LARGE SCALE GENOMIC DNA]</scope>
    <source>
        <strain evidence="1">EC202008001</strain>
        <tissue evidence="1">Blood</tissue>
    </source>
</reference>
<evidence type="ECO:0000313" key="2">
    <source>
        <dbReference type="Proteomes" id="UP000824219"/>
    </source>
</evidence>
<dbReference type="EMBL" id="JAHKSW010000019">
    <property type="protein sequence ID" value="KAG7320637.1"/>
    <property type="molecule type" value="Genomic_DNA"/>
</dbReference>
<dbReference type="AlphaFoldDB" id="A0A9D3NE72"/>
<sequence>MVFEQFNQNSSAPPPPSFFSAYFRKCSSLISAFRLSSGIPGAGRRPSSWERLRSLTENDFIPPDRFTWKARGVWSARIHTHSNTTQVFPGEGGMWCI</sequence>
<accession>A0A9D3NE72</accession>
<keyword evidence="2" id="KW-1185">Reference proteome</keyword>
<evidence type="ECO:0000313" key="1">
    <source>
        <dbReference type="EMBL" id="KAG7320637.1"/>
    </source>
</evidence>
<protein>
    <submittedName>
        <fullName evidence="1">Uncharacterized protein</fullName>
    </submittedName>
</protein>
<gene>
    <name evidence="1" type="ORF">KOW79_016490</name>
</gene>